<dbReference type="GO" id="GO:0003676">
    <property type="term" value="F:nucleic acid binding"/>
    <property type="evidence" value="ECO:0007669"/>
    <property type="project" value="InterPro"/>
</dbReference>
<dbReference type="GO" id="GO:0006260">
    <property type="term" value="P:DNA replication"/>
    <property type="evidence" value="ECO:0007669"/>
    <property type="project" value="UniProtKB-KW"/>
</dbReference>
<accession>A0A120DI63</accession>
<evidence type="ECO:0000259" key="9">
    <source>
        <dbReference type="PROSITE" id="PS50172"/>
    </source>
</evidence>
<evidence type="ECO:0000256" key="8">
    <source>
        <dbReference type="ARBA" id="ARBA00070925"/>
    </source>
</evidence>
<dbReference type="GO" id="GO:0003887">
    <property type="term" value="F:DNA-directed DNA polymerase activity"/>
    <property type="evidence" value="ECO:0007669"/>
    <property type="project" value="UniProtKB-KW"/>
</dbReference>
<evidence type="ECO:0000256" key="6">
    <source>
        <dbReference type="ARBA" id="ARBA00022839"/>
    </source>
</evidence>
<keyword evidence="1" id="KW-0808">Transferase</keyword>
<evidence type="ECO:0000313" key="11">
    <source>
        <dbReference type="Proteomes" id="UP000067598"/>
    </source>
</evidence>
<dbReference type="RefSeq" id="WP_060462235.1">
    <property type="nucleotide sequence ID" value="NZ_AP025162.1"/>
</dbReference>
<proteinExistence type="predicted"/>
<keyword evidence="5" id="KW-0378">Hydrolase</keyword>
<dbReference type="Pfam" id="PF00929">
    <property type="entry name" value="RNase_T"/>
    <property type="match status" value="1"/>
</dbReference>
<dbReference type="InterPro" id="IPR001357">
    <property type="entry name" value="BRCT_dom"/>
</dbReference>
<dbReference type="Proteomes" id="UP000067598">
    <property type="component" value="Unassembled WGS sequence"/>
</dbReference>
<dbReference type="Gene3D" id="3.40.50.10190">
    <property type="entry name" value="BRCT domain"/>
    <property type="match status" value="1"/>
</dbReference>
<dbReference type="PATRIC" id="fig|47770.28.peg.891"/>
<dbReference type="InterPro" id="IPR012337">
    <property type="entry name" value="RNaseH-like_sf"/>
</dbReference>
<name>A0A120DI63_9LACO</name>
<dbReference type="CDD" id="cd17748">
    <property type="entry name" value="BRCT_DNA_ligase_like"/>
    <property type="match status" value="1"/>
</dbReference>
<dbReference type="SUPFAM" id="SSF52113">
    <property type="entry name" value="BRCT domain"/>
    <property type="match status" value="1"/>
</dbReference>
<dbReference type="SMART" id="SM00479">
    <property type="entry name" value="EXOIII"/>
    <property type="match status" value="1"/>
</dbReference>
<evidence type="ECO:0000256" key="2">
    <source>
        <dbReference type="ARBA" id="ARBA00022695"/>
    </source>
</evidence>
<dbReference type="AlphaFoldDB" id="A0A120DI63"/>
<keyword evidence="2" id="KW-0548">Nucleotidyltransferase</keyword>
<organism evidence="10 11">
    <name type="scientific">Lactobacillus crispatus</name>
    <dbReference type="NCBI Taxonomy" id="47770"/>
    <lineage>
        <taxon>Bacteria</taxon>
        <taxon>Bacillati</taxon>
        <taxon>Bacillota</taxon>
        <taxon>Bacilli</taxon>
        <taxon>Lactobacillales</taxon>
        <taxon>Lactobacillaceae</taxon>
        <taxon>Lactobacillus</taxon>
    </lineage>
</organism>
<evidence type="ECO:0000256" key="4">
    <source>
        <dbReference type="ARBA" id="ARBA00022722"/>
    </source>
</evidence>
<dbReference type="EMBL" id="LJGP01000025">
    <property type="protein sequence ID" value="KWU03513.1"/>
    <property type="molecule type" value="Genomic_DNA"/>
</dbReference>
<keyword evidence="4" id="KW-0540">Nuclease</keyword>
<keyword evidence="3" id="KW-0235">DNA replication</keyword>
<dbReference type="SUPFAM" id="SSF53098">
    <property type="entry name" value="Ribonuclease H-like"/>
    <property type="match status" value="1"/>
</dbReference>
<dbReference type="PROSITE" id="PS50172">
    <property type="entry name" value="BRCT"/>
    <property type="match status" value="1"/>
</dbReference>
<dbReference type="Gene3D" id="3.30.420.10">
    <property type="entry name" value="Ribonuclease H-like superfamily/Ribonuclease H"/>
    <property type="match status" value="1"/>
</dbReference>
<keyword evidence="7" id="KW-0239">DNA-directed DNA polymerase</keyword>
<dbReference type="InterPro" id="IPR036397">
    <property type="entry name" value="RNaseH_sf"/>
</dbReference>
<evidence type="ECO:0000256" key="3">
    <source>
        <dbReference type="ARBA" id="ARBA00022705"/>
    </source>
</evidence>
<reference evidence="10 11" key="1">
    <citation type="journal article" date="2016" name="Microbiology (Mosc.)">
        <title>Comparison of Lactobacillus crispatus isolates from Lactobacillus-dominated vaginal microbiomes with isolates from microbiomes containing bacterial vaginosis-associated bacteria.</title>
        <authorList>
            <person name="Abdelmaksoud A.A."/>
            <person name="Koparde V.N."/>
            <person name="Sheth N.U."/>
            <person name="Serrano M.G."/>
            <person name="Glascock A.L."/>
            <person name="Fettweis J.M."/>
            <person name="Strauss Iii J.F."/>
            <person name="Buck G.A."/>
            <person name="Jefferson K.K."/>
        </authorList>
    </citation>
    <scope>NUCLEOTIDE SEQUENCE [LARGE SCALE GENOMIC DNA]</scope>
    <source>
        <strain evidence="10 11">VMC3</strain>
    </source>
</reference>
<keyword evidence="6 10" id="KW-0269">Exonuclease</keyword>
<dbReference type="FunFam" id="3.30.420.10:FF:000045">
    <property type="entry name" value="3'-5' exonuclease DinG"/>
    <property type="match status" value="1"/>
</dbReference>
<protein>
    <recommendedName>
        <fullName evidence="8">DNA polymerase III polC-type</fullName>
    </recommendedName>
</protein>
<feature type="domain" description="BRCT" evidence="9">
    <location>
        <begin position="227"/>
        <end position="318"/>
    </location>
</feature>
<dbReference type="GO" id="GO:0008408">
    <property type="term" value="F:3'-5' exonuclease activity"/>
    <property type="evidence" value="ECO:0007669"/>
    <property type="project" value="TreeGrafter"/>
</dbReference>
<dbReference type="PANTHER" id="PTHR30231">
    <property type="entry name" value="DNA POLYMERASE III SUBUNIT EPSILON"/>
    <property type="match status" value="1"/>
</dbReference>
<gene>
    <name evidence="10" type="ORF">AEL95_07265</name>
</gene>
<sequence>MSIYIKNGILHVTGAQDKLRKKGQEKPDFLTNYTMLDIETTGLYPYRDRITELGGVKVRNGQIVDQYTNLVKFSKNNSVPAFITKLNGITEAQIVKEGIPAEQAIREFREFIGDDVIIGYNVNFDLNFLYDLSQKYGLPVLDNDYVDVLRLARTYYPRERHNRLLDCMQRAGIAQVESHHGLQDSLDTIKVYDDFAQHFTDDLLEKAQSKIKNIDLTTSELDYVDLGWHNPVQNKNIVLSGNIHMNEAEAGKMINNMGGQVDNSVLATTNYLIMGDQDFFRKDNQDLNAARNLIKNGAKIKRFSETFFLSMLDDWARS</sequence>
<dbReference type="InterPro" id="IPR013520">
    <property type="entry name" value="Ribonucl_H"/>
</dbReference>
<evidence type="ECO:0000256" key="7">
    <source>
        <dbReference type="ARBA" id="ARBA00022932"/>
    </source>
</evidence>
<evidence type="ECO:0000256" key="1">
    <source>
        <dbReference type="ARBA" id="ARBA00022679"/>
    </source>
</evidence>
<dbReference type="InterPro" id="IPR036420">
    <property type="entry name" value="BRCT_dom_sf"/>
</dbReference>
<dbReference type="GO" id="GO:0005829">
    <property type="term" value="C:cytosol"/>
    <property type="evidence" value="ECO:0007669"/>
    <property type="project" value="TreeGrafter"/>
</dbReference>
<evidence type="ECO:0000313" key="10">
    <source>
        <dbReference type="EMBL" id="KWU03513.1"/>
    </source>
</evidence>
<dbReference type="PANTHER" id="PTHR30231:SF4">
    <property type="entry name" value="PROTEIN NEN2"/>
    <property type="match status" value="1"/>
</dbReference>
<comment type="caution">
    <text evidence="10">The sequence shown here is derived from an EMBL/GenBank/DDBJ whole genome shotgun (WGS) entry which is preliminary data.</text>
</comment>
<evidence type="ECO:0000256" key="5">
    <source>
        <dbReference type="ARBA" id="ARBA00022801"/>
    </source>
</evidence>
<dbReference type="CDD" id="cd06127">
    <property type="entry name" value="DEDDh"/>
    <property type="match status" value="1"/>
</dbReference>